<evidence type="ECO:0000313" key="1">
    <source>
        <dbReference type="EMBL" id="AFH95220.1"/>
    </source>
</evidence>
<gene>
    <name evidence="1" type="ordered locus">S70_17040</name>
</gene>
<proteinExistence type="predicted"/>
<dbReference type="KEGG" id="psi:S70_17040"/>
<dbReference type="HOGENOM" id="CLU_2555588_0_0_6"/>
<name>A0A140NRE0_PROSM</name>
<sequence length="82" mass="9126">MSNNDSLASQIDQLINALRGQINTLKEHEMVNELLIRSILTALPDNVSQSIHDVVLGAISTGDDPISERNKLYLQTYFKSDV</sequence>
<dbReference type="AlphaFoldDB" id="A0A140NRE0"/>
<protein>
    <submittedName>
        <fullName evidence="1">Uncharacterized protein</fullName>
    </submittedName>
</protein>
<evidence type="ECO:0000313" key="2">
    <source>
        <dbReference type="Proteomes" id="UP000005012"/>
    </source>
</evidence>
<dbReference type="RefSeq" id="WP_014657916.1">
    <property type="nucleotide sequence ID" value="NC_017731.1"/>
</dbReference>
<reference evidence="2" key="2">
    <citation type="submission" date="2012-04" db="EMBL/GenBank/DDBJ databases">
        <title>Complete genome sequence of Providencia stuartii clinical isolate MRSN 2154.</title>
        <authorList>
            <person name="Clifford R.J."/>
            <person name="Hang J."/>
            <person name="Riley M.C."/>
            <person name="Onmus-Leone F."/>
            <person name="Kuschner R.A."/>
            <person name="Lesho E.P."/>
            <person name="Waterman P.E."/>
        </authorList>
    </citation>
    <scope>NUCLEOTIDE SEQUENCE [LARGE SCALE GENOMIC DNA]</scope>
    <source>
        <strain evidence="2">MRSN 2154</strain>
    </source>
</reference>
<dbReference type="EMBL" id="CP003488">
    <property type="protein sequence ID" value="AFH95220.1"/>
    <property type="molecule type" value="Genomic_DNA"/>
</dbReference>
<organism evidence="1 2">
    <name type="scientific">Providencia stuartii (strain MRSN 2154)</name>
    <dbReference type="NCBI Taxonomy" id="1157951"/>
    <lineage>
        <taxon>Bacteria</taxon>
        <taxon>Pseudomonadati</taxon>
        <taxon>Pseudomonadota</taxon>
        <taxon>Gammaproteobacteria</taxon>
        <taxon>Enterobacterales</taxon>
        <taxon>Morganellaceae</taxon>
        <taxon>Providencia</taxon>
    </lineage>
</organism>
<accession>A0A140NRE0</accession>
<reference evidence="1 2" key="1">
    <citation type="journal article" date="2012" name="J. Bacteriol.">
        <title>Complete Genome Sequence of Providencia stuartii Clinical Isolate MRSN 2154.</title>
        <authorList>
            <person name="Clifford R.J."/>
            <person name="Hang J."/>
            <person name="Riley M.C."/>
            <person name="Onmus-Leone F."/>
            <person name="Kuschner R.A."/>
            <person name="Lesho E.P."/>
            <person name="Waterman P.E."/>
        </authorList>
    </citation>
    <scope>NUCLEOTIDE SEQUENCE [LARGE SCALE GENOMIC DNA]</scope>
    <source>
        <strain evidence="1 2">MRSN 2154</strain>
    </source>
</reference>
<dbReference type="Proteomes" id="UP000005012">
    <property type="component" value="Chromosome"/>
</dbReference>